<accession>A0ACB0F7S1</accession>
<name>A0ACB0F7S1_RANTA</name>
<gene>
    <name evidence="1" type="ORF">MRATA1EN3_LOCUS19339</name>
</gene>
<proteinExistence type="predicted"/>
<protein>
    <submittedName>
        <fullName evidence="1">Uncharacterized protein</fullName>
    </submittedName>
</protein>
<reference evidence="1" key="1">
    <citation type="submission" date="2023-05" db="EMBL/GenBank/DDBJ databases">
        <authorList>
            <consortium name="ELIXIR-Norway"/>
        </authorList>
    </citation>
    <scope>NUCLEOTIDE SEQUENCE</scope>
</reference>
<sequence length="171" mass="18432">MRLRPRRLQTLALGHSRLPGLDQMKVDTQSPEEAVQLVGSVPLSPAKEALQTDSRSGRAGVFPWAGREAPPKDGQRQSPTERLGAATWGNTKAVPSASGGLETPGDDLGCRHVCCETGRPFWHCGCMKPKLGQQQQPGLRTACSLHQSWRSWEAGEQPKTQRAAGECVALG</sequence>
<evidence type="ECO:0000313" key="2">
    <source>
        <dbReference type="Proteomes" id="UP001162501"/>
    </source>
</evidence>
<organism evidence="1 2">
    <name type="scientific">Rangifer tarandus platyrhynchus</name>
    <name type="common">Svalbard reindeer</name>
    <dbReference type="NCBI Taxonomy" id="3082113"/>
    <lineage>
        <taxon>Eukaryota</taxon>
        <taxon>Metazoa</taxon>
        <taxon>Chordata</taxon>
        <taxon>Craniata</taxon>
        <taxon>Vertebrata</taxon>
        <taxon>Euteleostomi</taxon>
        <taxon>Mammalia</taxon>
        <taxon>Eutheria</taxon>
        <taxon>Laurasiatheria</taxon>
        <taxon>Artiodactyla</taxon>
        <taxon>Ruminantia</taxon>
        <taxon>Pecora</taxon>
        <taxon>Cervidae</taxon>
        <taxon>Odocoileinae</taxon>
        <taxon>Rangifer</taxon>
    </lineage>
</organism>
<dbReference type="EMBL" id="OX596116">
    <property type="protein sequence ID" value="CAI9708126.1"/>
    <property type="molecule type" value="Genomic_DNA"/>
</dbReference>
<dbReference type="Proteomes" id="UP001162501">
    <property type="component" value="Chromosome 32"/>
</dbReference>
<evidence type="ECO:0000313" key="1">
    <source>
        <dbReference type="EMBL" id="CAI9708126.1"/>
    </source>
</evidence>